<keyword evidence="2" id="KW-1133">Transmembrane helix</keyword>
<dbReference type="Proteomes" id="UP000824083">
    <property type="component" value="Unassembled WGS sequence"/>
</dbReference>
<keyword evidence="2" id="KW-0812">Transmembrane</keyword>
<evidence type="ECO:0000256" key="1">
    <source>
        <dbReference type="SAM" id="MobiDB-lite"/>
    </source>
</evidence>
<dbReference type="EMBL" id="DVMY01000027">
    <property type="protein sequence ID" value="HIU36896.1"/>
    <property type="molecule type" value="Genomic_DNA"/>
</dbReference>
<reference evidence="3" key="2">
    <citation type="journal article" date="2021" name="PeerJ">
        <title>Extensive microbial diversity within the chicken gut microbiome revealed by metagenomics and culture.</title>
        <authorList>
            <person name="Gilroy R."/>
            <person name="Ravi A."/>
            <person name="Getino M."/>
            <person name="Pursley I."/>
            <person name="Horton D.L."/>
            <person name="Alikhan N.F."/>
            <person name="Baker D."/>
            <person name="Gharbi K."/>
            <person name="Hall N."/>
            <person name="Watson M."/>
            <person name="Adriaenssens E.M."/>
            <person name="Foster-Nyarko E."/>
            <person name="Jarju S."/>
            <person name="Secka A."/>
            <person name="Antonio M."/>
            <person name="Oren A."/>
            <person name="Chaudhuri R.R."/>
            <person name="La Ragione R."/>
            <person name="Hildebrand F."/>
            <person name="Pallen M.J."/>
        </authorList>
    </citation>
    <scope>NUCLEOTIDE SEQUENCE</scope>
    <source>
        <strain evidence="3">7463</strain>
    </source>
</reference>
<feature type="compositionally biased region" description="Polar residues" evidence="1">
    <location>
        <begin position="57"/>
        <end position="72"/>
    </location>
</feature>
<keyword evidence="2" id="KW-0472">Membrane</keyword>
<proteinExistence type="predicted"/>
<feature type="region of interest" description="Disordered" evidence="1">
    <location>
        <begin position="48"/>
        <end position="72"/>
    </location>
</feature>
<comment type="caution">
    <text evidence="3">The sequence shown here is derived from an EMBL/GenBank/DDBJ whole genome shotgun (WGS) entry which is preliminary data.</text>
</comment>
<evidence type="ECO:0000256" key="2">
    <source>
        <dbReference type="SAM" id="Phobius"/>
    </source>
</evidence>
<protein>
    <submittedName>
        <fullName evidence="3">Uncharacterized protein</fullName>
    </submittedName>
</protein>
<sequence>MPDLTKVKKTIRLILNILFVIVVVAAIIAGWGKEVDDPDAWFPEWVEEKEEPAQAPVQPSGNPVSSELSKQK</sequence>
<name>A0A9D1LFH2_9BURK</name>
<accession>A0A9D1LFH2</accession>
<dbReference type="AlphaFoldDB" id="A0A9D1LFH2"/>
<reference evidence="3" key="1">
    <citation type="submission" date="2020-10" db="EMBL/GenBank/DDBJ databases">
        <authorList>
            <person name="Gilroy R."/>
        </authorList>
    </citation>
    <scope>NUCLEOTIDE SEQUENCE</scope>
    <source>
        <strain evidence="3">7463</strain>
    </source>
</reference>
<gene>
    <name evidence="3" type="ORF">IAC56_01245</name>
</gene>
<organism evidence="3 4">
    <name type="scientific">Candidatus Aphodousia faecigallinarum</name>
    <dbReference type="NCBI Taxonomy" id="2840677"/>
    <lineage>
        <taxon>Bacteria</taxon>
        <taxon>Pseudomonadati</taxon>
        <taxon>Pseudomonadota</taxon>
        <taxon>Betaproteobacteria</taxon>
        <taxon>Burkholderiales</taxon>
        <taxon>Sutterellaceae</taxon>
        <taxon>Sutterellaceae incertae sedis</taxon>
        <taxon>Candidatus Aphodousia</taxon>
    </lineage>
</organism>
<feature type="transmembrane region" description="Helical" evidence="2">
    <location>
        <begin position="12"/>
        <end position="32"/>
    </location>
</feature>
<evidence type="ECO:0000313" key="4">
    <source>
        <dbReference type="Proteomes" id="UP000824083"/>
    </source>
</evidence>
<evidence type="ECO:0000313" key="3">
    <source>
        <dbReference type="EMBL" id="HIU36896.1"/>
    </source>
</evidence>